<comment type="similarity">
    <text evidence="4">Belongs to the HAD-like hydrolase superfamily. MasA/MtnC family.</text>
</comment>
<dbReference type="SFLD" id="SFLDG01133">
    <property type="entry name" value="C1.5.4:_Enolase-phosphatase_Li"/>
    <property type="match status" value="1"/>
</dbReference>
<organism evidence="5 6">
    <name type="scientific">Endosaccharibacter trunci</name>
    <dbReference type="NCBI Taxonomy" id="2812733"/>
    <lineage>
        <taxon>Bacteria</taxon>
        <taxon>Pseudomonadati</taxon>
        <taxon>Pseudomonadota</taxon>
        <taxon>Alphaproteobacteria</taxon>
        <taxon>Acetobacterales</taxon>
        <taxon>Acetobacteraceae</taxon>
        <taxon>Endosaccharibacter</taxon>
    </lineage>
</organism>
<comment type="catalytic activity">
    <reaction evidence="4">
        <text>5-methylsulfanyl-2,3-dioxopentyl phosphate + H2O = 1,2-dihydroxy-5-(methylsulfanyl)pent-1-en-3-one + phosphate</text>
        <dbReference type="Rhea" id="RHEA:21700"/>
        <dbReference type="ChEBI" id="CHEBI:15377"/>
        <dbReference type="ChEBI" id="CHEBI:43474"/>
        <dbReference type="ChEBI" id="CHEBI:49252"/>
        <dbReference type="ChEBI" id="CHEBI:58828"/>
        <dbReference type="EC" id="3.1.3.77"/>
    </reaction>
</comment>
<dbReference type="Proteomes" id="UP001524587">
    <property type="component" value="Unassembled WGS sequence"/>
</dbReference>
<dbReference type="SUPFAM" id="SSF56784">
    <property type="entry name" value="HAD-like"/>
    <property type="match status" value="1"/>
</dbReference>
<comment type="caution">
    <text evidence="5">The sequence shown here is derived from an EMBL/GenBank/DDBJ whole genome shotgun (WGS) entry which is preliminary data.</text>
</comment>
<reference evidence="5 6" key="1">
    <citation type="submission" date="2022-06" db="EMBL/GenBank/DDBJ databases">
        <title>Endosaccharibacter gen. nov., sp. nov., endophytic bacteria isolated from sugarcane.</title>
        <authorList>
            <person name="Pitiwittayakul N."/>
            <person name="Yukphan P."/>
            <person name="Charoenyingcharoen P."/>
            <person name="Tanasupawat S."/>
        </authorList>
    </citation>
    <scope>NUCLEOTIDE SEQUENCE [LARGE SCALE GENOMIC DNA]</scope>
    <source>
        <strain evidence="5 6">KSS8</strain>
    </source>
</reference>
<proteinExistence type="inferred from homology"/>
<dbReference type="NCBIfam" id="TIGR01549">
    <property type="entry name" value="HAD-SF-IA-v1"/>
    <property type="match status" value="1"/>
</dbReference>
<comment type="function">
    <text evidence="4">Bifunctional enzyme that catalyzes the enolization of 2,3-diketo-5-methylthiopentyl-1-phosphate (DK-MTP-1-P) into the intermediate 2-hydroxy-3-keto-5-methylthiopentenyl-1-phosphate (HK-MTPenyl-1-P), which is then dephosphorylated to form the acireductone 1,2-dihydroxy-3-keto-5-methylthiopentene (DHK-MTPene).</text>
</comment>
<dbReference type="EMBL" id="JAMSKV010000005">
    <property type="protein sequence ID" value="MCQ8278406.1"/>
    <property type="molecule type" value="Genomic_DNA"/>
</dbReference>
<dbReference type="Gene3D" id="3.40.50.1000">
    <property type="entry name" value="HAD superfamily/HAD-like"/>
    <property type="match status" value="1"/>
</dbReference>
<keyword evidence="4" id="KW-0479">Metal-binding</keyword>
<evidence type="ECO:0000313" key="6">
    <source>
        <dbReference type="Proteomes" id="UP001524587"/>
    </source>
</evidence>
<dbReference type="InterPro" id="IPR023943">
    <property type="entry name" value="Enolase-ppase_E1"/>
</dbReference>
<dbReference type="InterPro" id="IPR036412">
    <property type="entry name" value="HAD-like_sf"/>
</dbReference>
<dbReference type="InterPro" id="IPR006439">
    <property type="entry name" value="HAD-SF_hydro_IA"/>
</dbReference>
<evidence type="ECO:0000256" key="3">
    <source>
        <dbReference type="ARBA" id="ARBA00023167"/>
    </source>
</evidence>
<dbReference type="InterPro" id="IPR023214">
    <property type="entry name" value="HAD_sf"/>
</dbReference>
<evidence type="ECO:0000256" key="1">
    <source>
        <dbReference type="ARBA" id="ARBA00022605"/>
    </source>
</evidence>
<accession>A0ABT1W6A0</accession>
<dbReference type="SFLD" id="SFLDS00003">
    <property type="entry name" value="Haloacid_Dehalogenase"/>
    <property type="match status" value="1"/>
</dbReference>
<keyword evidence="4" id="KW-0460">Magnesium</keyword>
<keyword evidence="3 4" id="KW-0486">Methionine biosynthesis</keyword>
<dbReference type="PANTHER" id="PTHR20371:SF1">
    <property type="entry name" value="ENOLASE-PHOSPHATASE E1"/>
    <property type="match status" value="1"/>
</dbReference>
<keyword evidence="6" id="KW-1185">Reference proteome</keyword>
<dbReference type="EC" id="3.1.3.77" evidence="4"/>
<keyword evidence="2 4" id="KW-0378">Hydrolase</keyword>
<dbReference type="SFLD" id="SFLDG01129">
    <property type="entry name" value="C1.5:_HAD__Beta-PGM__Phosphata"/>
    <property type="match status" value="1"/>
</dbReference>
<evidence type="ECO:0000256" key="2">
    <source>
        <dbReference type="ARBA" id="ARBA00022801"/>
    </source>
</evidence>
<evidence type="ECO:0000313" key="5">
    <source>
        <dbReference type="EMBL" id="MCQ8278406.1"/>
    </source>
</evidence>
<protein>
    <recommendedName>
        <fullName evidence="4">Enolase-phosphatase E1</fullName>
        <ecNumber evidence="4">3.1.3.77</ecNumber>
    </recommendedName>
    <alternativeName>
        <fullName evidence="4">2,3-diketo-5-methylthio-1-phosphopentane phosphatase</fullName>
    </alternativeName>
</protein>
<dbReference type="NCBIfam" id="TIGR01691">
    <property type="entry name" value="enolase-ppase"/>
    <property type="match status" value="1"/>
</dbReference>
<dbReference type="SFLD" id="SFLDF00044">
    <property type="entry name" value="enolase-phosphatase"/>
    <property type="match status" value="1"/>
</dbReference>
<dbReference type="Pfam" id="PF00702">
    <property type="entry name" value="Hydrolase"/>
    <property type="match status" value="1"/>
</dbReference>
<evidence type="ECO:0000256" key="4">
    <source>
        <dbReference type="HAMAP-Rule" id="MF_01681"/>
    </source>
</evidence>
<comment type="pathway">
    <text evidence="4">Amino-acid biosynthesis; L-methionine biosynthesis via salvage pathway; L-methionine from S-methyl-5-thio-alpha-D-ribose 1-phosphate: step 4/6.</text>
</comment>
<dbReference type="HAMAP" id="MF_01681">
    <property type="entry name" value="Salvage_MtnC"/>
    <property type="match status" value="1"/>
</dbReference>
<comment type="cofactor">
    <cofactor evidence="4">
        <name>Mg(2+)</name>
        <dbReference type="ChEBI" id="CHEBI:18420"/>
    </cofactor>
    <text evidence="4">Binds 1 Mg(2+) ion per subunit.</text>
</comment>
<keyword evidence="1 4" id="KW-0028">Amino-acid biosynthesis</keyword>
<dbReference type="CDD" id="cd01629">
    <property type="entry name" value="HAD_EP"/>
    <property type="match status" value="1"/>
</dbReference>
<comment type="pathway">
    <text evidence="4">Amino-acid biosynthesis; L-methionine biosynthesis via salvage pathway; L-methionine from S-methyl-5-thio-alpha-D-ribose 1-phosphate: step 3/6.</text>
</comment>
<dbReference type="GO" id="GO:0043874">
    <property type="term" value="F:acireductone synthase activity"/>
    <property type="evidence" value="ECO:0007669"/>
    <property type="project" value="UniProtKB-EC"/>
</dbReference>
<comment type="subunit">
    <text evidence="4">Monomer.</text>
</comment>
<name>A0ABT1W6A0_9PROT</name>
<dbReference type="RefSeq" id="WP_422863877.1">
    <property type="nucleotide sequence ID" value="NZ_JAMSKV010000005.1"/>
</dbReference>
<sequence length="246" mass="26077">MSAIRAVLTDIEGTTTPIAFVHRVLFPYARQALPSLVGRRADEKPVADALAEVRRLAPDADPLTRLLGWMDEDAKIGPLKTLQGLVWRDGYEAGLLKAEIYPDVSPALRSWTEAGLRIAVYSSGSVEAQHLIFRNGPDGDLTALFDGFFDTGVGAKRDTNSYRTIAGRLGLPPDEILFLSDVEAELDAAAEAGLRCCQLVRPEDGTVASSRHPVAPDFAAVAARFGLPAASSVTPAAVPSAAPTAA</sequence>
<dbReference type="PANTHER" id="PTHR20371">
    <property type="entry name" value="ENOLASE-PHOSPHATASE E1"/>
    <property type="match status" value="1"/>
</dbReference>
<gene>
    <name evidence="4 5" type="primary">mtnC</name>
    <name evidence="5" type="ORF">NFI95_08065</name>
</gene>
<dbReference type="Gene3D" id="1.10.720.60">
    <property type="match status" value="1"/>
</dbReference>